<feature type="compositionally biased region" description="Low complexity" evidence="1">
    <location>
        <begin position="10"/>
        <end position="24"/>
    </location>
</feature>
<dbReference type="Proteomes" id="UP000298390">
    <property type="component" value="Unassembled WGS sequence"/>
</dbReference>
<gene>
    <name evidence="2" type="ORF">EVJ58_g8799</name>
</gene>
<evidence type="ECO:0000313" key="3">
    <source>
        <dbReference type="Proteomes" id="UP000298390"/>
    </source>
</evidence>
<comment type="caution">
    <text evidence="2">The sequence shown here is derived from an EMBL/GenBank/DDBJ whole genome shotgun (WGS) entry which is preliminary data.</text>
</comment>
<accession>A0A4Y9XZI5</accession>
<sequence>MAQELDMEQPTTPDTSDTPASADTPDGEEQRVLTWQEGIQETAAELEAISPPGPDTIQLSIMEYVFLWITPFPDEFWTKVIGVTIVWCVPSLRHSRIDNDIDLRHSAVTTLSRPPSRVHEWFVFRRDIAVRTAKQKRELHPFRKPQEVVPVEVEGRTLVDMRCIALGDGKPWTDTRFTRIVNHRFDAITEKWNERMSRMEYEAKLMAEYREQTTRADSRVEY</sequence>
<dbReference type="AlphaFoldDB" id="A0A4Y9XZI5"/>
<reference evidence="2 3" key="1">
    <citation type="submission" date="2019-01" db="EMBL/GenBank/DDBJ databases">
        <title>Genome sequencing of the rare red list fungi Fomitopsis rosea.</title>
        <authorList>
            <person name="Buettner E."/>
            <person name="Kellner H."/>
        </authorList>
    </citation>
    <scope>NUCLEOTIDE SEQUENCE [LARGE SCALE GENOMIC DNA]</scope>
    <source>
        <strain evidence="2 3">DSM 105464</strain>
    </source>
</reference>
<protein>
    <submittedName>
        <fullName evidence="2">Uncharacterized protein</fullName>
    </submittedName>
</protein>
<dbReference type="EMBL" id="SEKV01000686">
    <property type="protein sequence ID" value="TFY54541.1"/>
    <property type="molecule type" value="Genomic_DNA"/>
</dbReference>
<evidence type="ECO:0000313" key="2">
    <source>
        <dbReference type="EMBL" id="TFY54541.1"/>
    </source>
</evidence>
<evidence type="ECO:0000256" key="1">
    <source>
        <dbReference type="SAM" id="MobiDB-lite"/>
    </source>
</evidence>
<proteinExistence type="predicted"/>
<organism evidence="2 3">
    <name type="scientific">Rhodofomes roseus</name>
    <dbReference type="NCBI Taxonomy" id="34475"/>
    <lineage>
        <taxon>Eukaryota</taxon>
        <taxon>Fungi</taxon>
        <taxon>Dikarya</taxon>
        <taxon>Basidiomycota</taxon>
        <taxon>Agaricomycotina</taxon>
        <taxon>Agaricomycetes</taxon>
        <taxon>Polyporales</taxon>
        <taxon>Rhodofomes</taxon>
    </lineage>
</organism>
<name>A0A4Y9XZI5_9APHY</name>
<feature type="region of interest" description="Disordered" evidence="1">
    <location>
        <begin position="1"/>
        <end position="30"/>
    </location>
</feature>